<organism evidence="2 3">
    <name type="scientific">Trichuris muris</name>
    <name type="common">Mouse whipworm</name>
    <dbReference type="NCBI Taxonomy" id="70415"/>
    <lineage>
        <taxon>Eukaryota</taxon>
        <taxon>Metazoa</taxon>
        <taxon>Ecdysozoa</taxon>
        <taxon>Nematoda</taxon>
        <taxon>Enoplea</taxon>
        <taxon>Dorylaimia</taxon>
        <taxon>Trichinellida</taxon>
        <taxon>Trichuridae</taxon>
        <taxon>Trichuris</taxon>
    </lineage>
</organism>
<sequence length="150" mass="16502">MISLRGRLPCGYRTESNAQVAEAKCASAANFIWAYFHLHEPFPEAFLRSTLAEATATIETTVNGNPKKPKGRFLPYCTSNLRFKLSVIADGDFQSATLIGNGHWALQGARTEPAGSPTFKQRPPRSNGRFSMRNVLVESLSDIANDTRVV</sequence>
<evidence type="ECO:0000256" key="1">
    <source>
        <dbReference type="SAM" id="MobiDB-lite"/>
    </source>
</evidence>
<dbReference type="Proteomes" id="UP000046395">
    <property type="component" value="Unassembled WGS sequence"/>
</dbReference>
<name>A0A5S6QTG3_TRIMR</name>
<keyword evidence="2" id="KW-1185">Reference proteome</keyword>
<protein>
    <submittedName>
        <fullName evidence="3">Uncharacterized protein</fullName>
    </submittedName>
</protein>
<proteinExistence type="predicted"/>
<reference evidence="3" key="1">
    <citation type="submission" date="2019-12" db="UniProtKB">
        <authorList>
            <consortium name="WormBaseParasite"/>
        </authorList>
    </citation>
    <scope>IDENTIFICATION</scope>
</reference>
<feature type="region of interest" description="Disordered" evidence="1">
    <location>
        <begin position="109"/>
        <end position="129"/>
    </location>
</feature>
<evidence type="ECO:0000313" key="2">
    <source>
        <dbReference type="Proteomes" id="UP000046395"/>
    </source>
</evidence>
<evidence type="ECO:0000313" key="3">
    <source>
        <dbReference type="WBParaSite" id="TMUE_2000010530.1"/>
    </source>
</evidence>
<dbReference type="AlphaFoldDB" id="A0A5S6QTG3"/>
<accession>A0A5S6QTG3</accession>
<dbReference type="WBParaSite" id="TMUE_2000010530.1">
    <property type="protein sequence ID" value="TMUE_2000010530.1"/>
    <property type="gene ID" value="WBGene00301019"/>
</dbReference>